<reference evidence="1 2" key="1">
    <citation type="submission" date="2017-08" db="EMBL/GenBank/DDBJ databases">
        <title>Infants hospitalized years apart are colonized by the same room-sourced microbial strains.</title>
        <authorList>
            <person name="Brooks B."/>
            <person name="Olm M.R."/>
            <person name="Firek B.A."/>
            <person name="Baker R."/>
            <person name="Thomas B.C."/>
            <person name="Morowitz M.J."/>
            <person name="Banfield J.F."/>
        </authorList>
    </citation>
    <scope>NUCLEOTIDE SEQUENCE [LARGE SCALE GENOMIC DNA]</scope>
    <source>
        <strain evidence="1">S2_003_000_R2_14</strain>
    </source>
</reference>
<evidence type="ECO:0000313" key="1">
    <source>
        <dbReference type="EMBL" id="PZR05002.1"/>
    </source>
</evidence>
<comment type="caution">
    <text evidence="1">The sequence shown here is derived from an EMBL/GenBank/DDBJ whole genome shotgun (WGS) entry which is preliminary data.</text>
</comment>
<organism evidence="1 2">
    <name type="scientific">Archangium gephyra</name>
    <dbReference type="NCBI Taxonomy" id="48"/>
    <lineage>
        <taxon>Bacteria</taxon>
        <taxon>Pseudomonadati</taxon>
        <taxon>Myxococcota</taxon>
        <taxon>Myxococcia</taxon>
        <taxon>Myxococcales</taxon>
        <taxon>Cystobacterineae</taxon>
        <taxon>Archangiaceae</taxon>
        <taxon>Archangium</taxon>
    </lineage>
</organism>
<protein>
    <recommendedName>
        <fullName evidence="3">HTH luxR-type domain-containing protein</fullName>
    </recommendedName>
</protein>
<dbReference type="EMBL" id="QFQP01000049">
    <property type="protein sequence ID" value="PZR05002.1"/>
    <property type="molecule type" value="Genomic_DNA"/>
</dbReference>
<gene>
    <name evidence="1" type="ORF">DI536_33120</name>
</gene>
<proteinExistence type="predicted"/>
<evidence type="ECO:0008006" key="3">
    <source>
        <dbReference type="Google" id="ProtNLM"/>
    </source>
</evidence>
<dbReference type="AlphaFoldDB" id="A0A2W5SPW5"/>
<name>A0A2W5SPW5_9BACT</name>
<sequence>MSERRAQTGLRLLLGSGVDLFTQMPLTSEALKRLIPSFSLSMIRVDERCAPQTHYSEHFDEFSHQLFASAGHVFAAAGDDPAAFGNLLRNPKPFGTLVDGRPEFINGATYQHLFKRNGIHHVLDVALRDDDGPIGILGIFREEDARPFTRADVAKVADFYPWLVHALRAETRPSRFDEVDSAMLVATASGRIEFATPLAREWLGDAVGSDERTLLLRGDLLPEAVRALCGRCQVMQSGRPGRGHPLTPPTLTLRVAGGRVRLRAYPLAGEAGAERFGVQLTLELDRRVRMMRALEEAGVPPRLRQLAIASWDGVDPEQLPRLLEVTPATLKSYRKELYGRLAVTSSKALVEQLDAMALSVRFDLRRHHPRRA</sequence>
<dbReference type="Proteomes" id="UP000249061">
    <property type="component" value="Unassembled WGS sequence"/>
</dbReference>
<accession>A0A2W5SPW5</accession>
<evidence type="ECO:0000313" key="2">
    <source>
        <dbReference type="Proteomes" id="UP000249061"/>
    </source>
</evidence>